<feature type="region of interest" description="Disordered" evidence="1">
    <location>
        <begin position="1"/>
        <end position="44"/>
    </location>
</feature>
<dbReference type="OrthoDB" id="2333384at2759"/>
<feature type="region of interest" description="Disordered" evidence="1">
    <location>
        <begin position="753"/>
        <end position="824"/>
    </location>
</feature>
<dbReference type="Pfam" id="PF02752">
    <property type="entry name" value="Arrestin_C"/>
    <property type="match status" value="1"/>
</dbReference>
<gene>
    <name evidence="3" type="ORF">BN980_GECA19s01814g</name>
</gene>
<name>A0A0J9XIR9_GEOCN</name>
<evidence type="ECO:0000259" key="2">
    <source>
        <dbReference type="SMART" id="SM01017"/>
    </source>
</evidence>
<sequence>MSPGHLHLTSPLSPFLRPSVSHSSIQSPSSSSSDDPKPVDISSYCIGKPEHIASSNSNNISLSLSVQEDIIFLHYPQISSFTYSEQDLGSHVDPHASNSGDPNENFPDRSPSSITNPSMDERFSRVTPIQSLHNSSLGPNSSPTDVPPSIIQGSLLLKLSKPTKIKDISLRFYGKYKTDLMNANTDPKLVDTVLPSGPQFQDELIVGSHTWEFFPTPEHQSTNKSSIVTVDSSSVVSSDLYGADVAYLQPHQTAQLLPNTTAAFGNVSFKTPINSESGKSNTLTPNISHLSKNNIPFLSPVYFEGTKFQQEKSECHTFAGTREQFTLYPAGEYVFHFNLAIDARMSETILCPKAALKYYLVAKVERPSRFSFAVTGHKEVTLVRSPPALGETQTNMPLAISRDWDQRLHYDISCPKKYITLGTSIPLTIKLTPIDKVRVHRVRVEVVESLLYNSARLSRLKHKEPLRKVLVFEKLAKGPMVSAQNDKNSERESEKRKKSRIAMMCGNLLHFSEDPAAGHTEEETEENKTQIADTTELDVDMPFVTSRNDWNSQATHHFINPSSDSKYLQVLRPDAIFNPMVHIKHRLHVSFRISKIDSDSGNWRYFEVLIDTPIHFLSKYCKGESVELPHYEDLDFRYLPREQQQRDSLNDDELELDHRSSLSGVITNSSLSSRSIPIPVNPALGIPLKPRSSNQSSTIGFGSPLVRTLSSPFSSSPLTDGFQYLSLDDHASHPLIDQLPSFDDALSDRVCGAKSRANQSPHPNRAGAEDAEIHSIGSALSEDTTSPDTASSLSGRTSLLPPPGIRPPHPHIQQHRRGGDATGT</sequence>
<feature type="region of interest" description="Disordered" evidence="1">
    <location>
        <begin position="87"/>
        <end position="119"/>
    </location>
</feature>
<dbReference type="PANTHER" id="PTHR11188:SF174">
    <property type="entry name" value="ARRESTIN-RELATED TRAFFICKING ADAPTER 10-RELATED"/>
    <property type="match status" value="1"/>
</dbReference>
<dbReference type="GO" id="GO:0070086">
    <property type="term" value="P:ubiquitin-dependent endocytosis"/>
    <property type="evidence" value="ECO:0007669"/>
    <property type="project" value="TreeGrafter"/>
</dbReference>
<feature type="compositionally biased region" description="Low complexity" evidence="1">
    <location>
        <begin position="18"/>
        <end position="43"/>
    </location>
</feature>
<proteinExistence type="predicted"/>
<dbReference type="EMBL" id="CCBN010000019">
    <property type="protein sequence ID" value="CDO57226.1"/>
    <property type="molecule type" value="Genomic_DNA"/>
</dbReference>
<evidence type="ECO:0000313" key="4">
    <source>
        <dbReference type="Proteomes" id="UP000242525"/>
    </source>
</evidence>
<evidence type="ECO:0000256" key="1">
    <source>
        <dbReference type="SAM" id="MobiDB-lite"/>
    </source>
</evidence>
<dbReference type="GO" id="GO:0005829">
    <property type="term" value="C:cytosol"/>
    <property type="evidence" value="ECO:0007669"/>
    <property type="project" value="TreeGrafter"/>
</dbReference>
<organism evidence="3 4">
    <name type="scientific">Geotrichum candidum</name>
    <name type="common">Oospora lactis</name>
    <name type="synonym">Dipodascus geotrichum</name>
    <dbReference type="NCBI Taxonomy" id="1173061"/>
    <lineage>
        <taxon>Eukaryota</taxon>
        <taxon>Fungi</taxon>
        <taxon>Dikarya</taxon>
        <taxon>Ascomycota</taxon>
        <taxon>Saccharomycotina</taxon>
        <taxon>Dipodascomycetes</taxon>
        <taxon>Dipodascales</taxon>
        <taxon>Dipodascaceae</taxon>
        <taxon>Geotrichum</taxon>
    </lineage>
</organism>
<accession>A0A0J9XIR9</accession>
<dbReference type="GO" id="GO:0031625">
    <property type="term" value="F:ubiquitin protein ligase binding"/>
    <property type="evidence" value="ECO:0007669"/>
    <property type="project" value="TreeGrafter"/>
</dbReference>
<dbReference type="Proteomes" id="UP000242525">
    <property type="component" value="Unassembled WGS sequence"/>
</dbReference>
<dbReference type="InterPro" id="IPR011022">
    <property type="entry name" value="Arrestin_C-like"/>
</dbReference>
<dbReference type="Gene3D" id="2.60.40.640">
    <property type="match status" value="1"/>
</dbReference>
<feature type="domain" description="Arrestin C-terminal-like" evidence="2">
    <location>
        <begin position="404"/>
        <end position="621"/>
    </location>
</feature>
<comment type="caution">
    <text evidence="3">The sequence shown here is derived from an EMBL/GenBank/DDBJ whole genome shotgun (WGS) entry which is preliminary data.</text>
</comment>
<dbReference type="SMART" id="SM01017">
    <property type="entry name" value="Arrestin_C"/>
    <property type="match status" value="1"/>
</dbReference>
<dbReference type="InterPro" id="IPR014752">
    <property type="entry name" value="Arrestin-like_C"/>
</dbReference>
<reference evidence="3" key="1">
    <citation type="submission" date="2014-03" db="EMBL/GenBank/DDBJ databases">
        <authorList>
            <person name="Casaregola S."/>
        </authorList>
    </citation>
    <scope>NUCLEOTIDE SEQUENCE [LARGE SCALE GENOMIC DNA]</scope>
    <source>
        <strain evidence="3">CLIB 918</strain>
    </source>
</reference>
<dbReference type="PANTHER" id="PTHR11188">
    <property type="entry name" value="ARRESTIN DOMAIN CONTAINING PROTEIN"/>
    <property type="match status" value="1"/>
</dbReference>
<protein>
    <submittedName>
        <fullName evidence="3">Similar to Saccharomyces cerevisiae YJL084C ALY2 Alpha arrestin that controls nutrient-mediated intracellular sorting of permease Gap1p</fullName>
    </submittedName>
</protein>
<dbReference type="STRING" id="1173061.A0A0J9XIR9"/>
<keyword evidence="4" id="KW-1185">Reference proteome</keyword>
<feature type="compositionally biased region" description="Polar residues" evidence="1">
    <location>
        <begin position="781"/>
        <end position="797"/>
    </location>
</feature>
<dbReference type="InterPro" id="IPR050357">
    <property type="entry name" value="Arrestin_domain-protein"/>
</dbReference>
<dbReference type="AlphaFoldDB" id="A0A0J9XIR9"/>
<evidence type="ECO:0000313" key="3">
    <source>
        <dbReference type="EMBL" id="CDO57226.1"/>
    </source>
</evidence>
<dbReference type="GO" id="GO:0030674">
    <property type="term" value="F:protein-macromolecule adaptor activity"/>
    <property type="evidence" value="ECO:0007669"/>
    <property type="project" value="TreeGrafter"/>
</dbReference>